<dbReference type="AlphaFoldDB" id="A0AA39UZ79"/>
<sequence length="708" mass="77855">MLLLDKDDKGSDRASLLALDASSSTGSPTIVNVPPPTATRLSRRLIVIHLLHLLLLAITLTIFIVGVLRLDEDVSVPFASAAPVSSYLSLGFQIFFTATVIVLASLSRVAAVDSAIRHPATLAELDLRIQAWSGLASSLSNWKPSSRQSLNLFSAVFTTIPLYFIASACLCVVMSSVLGVQIYVDSSVQLLNASVTNHMGSYLDPLNISSRDIRDAYVRDSDWTWPAKKWDLDMFISSAGYSKTPGLQKNVVHDTPINNFPTQEYSSIIVNSTAMNIQCSQVNATVDFFLMSYRGNDTSHRFSVDFSNEEDGPFDVWFNFSMDQPPYWNSSVPGLTFTTFFQTLQIPCGTNGYVMPPGSHIDDDACYNPDYNNFTKVVVQPWVLQEDLSFPGHQQVVFVIATSDEDVLIRDADGSTGTVSNQSFLLGNCKPDGHSHDGRPGPCKTAQMFVQTIGCTLQTTQADVEVTYSGVLVDTPSDPEPHQWDEFYWNSTSSLRIEDLFLTAFSPVPTADEIISDNASVINLGQSSVEQLLTNLVSPSPGNNYSYLELDELEASLGALYASYIWKVWQLCDCPPWPMYSRQLPSVCQDFQLGSAAGGWDAVVDAQVTLSETKATLKVILWRAVIGTACSALMCVLSFALLGMTTDRDKDTPPREARLVDGVRLMIDSSLPDTVKLVGLEGLKLRYGWNDDQSFRILDVRDENEKVA</sequence>
<accession>A0AA39UZ79</accession>
<dbReference type="EMBL" id="JAUEPU010000010">
    <property type="protein sequence ID" value="KAK0499125.1"/>
    <property type="molecule type" value="Genomic_DNA"/>
</dbReference>
<protein>
    <submittedName>
        <fullName evidence="2">Uncharacterized protein</fullName>
    </submittedName>
</protein>
<evidence type="ECO:0000256" key="1">
    <source>
        <dbReference type="SAM" id="Phobius"/>
    </source>
</evidence>
<feature type="transmembrane region" description="Helical" evidence="1">
    <location>
        <begin position="620"/>
        <end position="642"/>
    </location>
</feature>
<keyword evidence="1" id="KW-1133">Transmembrane helix</keyword>
<keyword evidence="3" id="KW-1185">Reference proteome</keyword>
<name>A0AA39UZ79_9AGAR</name>
<proteinExistence type="predicted"/>
<keyword evidence="1" id="KW-0472">Membrane</keyword>
<reference evidence="2" key="1">
    <citation type="submission" date="2023-06" db="EMBL/GenBank/DDBJ databases">
        <authorList>
            <consortium name="Lawrence Berkeley National Laboratory"/>
            <person name="Ahrendt S."/>
            <person name="Sahu N."/>
            <person name="Indic B."/>
            <person name="Wong-Bajracharya J."/>
            <person name="Merenyi Z."/>
            <person name="Ke H.-M."/>
            <person name="Monk M."/>
            <person name="Kocsube S."/>
            <person name="Drula E."/>
            <person name="Lipzen A."/>
            <person name="Balint B."/>
            <person name="Henrissat B."/>
            <person name="Andreopoulos B."/>
            <person name="Martin F.M."/>
            <person name="Harder C.B."/>
            <person name="Rigling D."/>
            <person name="Ford K.L."/>
            <person name="Foster G.D."/>
            <person name="Pangilinan J."/>
            <person name="Papanicolaou A."/>
            <person name="Barry K."/>
            <person name="LaButti K."/>
            <person name="Viragh M."/>
            <person name="Koriabine M."/>
            <person name="Yan M."/>
            <person name="Riley R."/>
            <person name="Champramary S."/>
            <person name="Plett K.L."/>
            <person name="Tsai I.J."/>
            <person name="Slot J."/>
            <person name="Sipos G."/>
            <person name="Plett J."/>
            <person name="Nagy L.G."/>
            <person name="Grigoriev I.V."/>
        </authorList>
    </citation>
    <scope>NUCLEOTIDE SEQUENCE</scope>
    <source>
        <strain evidence="2">HWK02</strain>
    </source>
</reference>
<feature type="transmembrane region" description="Helical" evidence="1">
    <location>
        <begin position="90"/>
        <end position="111"/>
    </location>
</feature>
<gene>
    <name evidence="2" type="ORF">EDD18DRAFT_63190</name>
</gene>
<keyword evidence="1" id="KW-0812">Transmembrane</keyword>
<dbReference type="Proteomes" id="UP001175228">
    <property type="component" value="Unassembled WGS sequence"/>
</dbReference>
<feature type="transmembrane region" description="Helical" evidence="1">
    <location>
        <begin position="50"/>
        <end position="70"/>
    </location>
</feature>
<evidence type="ECO:0000313" key="2">
    <source>
        <dbReference type="EMBL" id="KAK0499125.1"/>
    </source>
</evidence>
<evidence type="ECO:0000313" key="3">
    <source>
        <dbReference type="Proteomes" id="UP001175228"/>
    </source>
</evidence>
<comment type="caution">
    <text evidence="2">The sequence shown here is derived from an EMBL/GenBank/DDBJ whole genome shotgun (WGS) entry which is preliminary data.</text>
</comment>
<feature type="transmembrane region" description="Helical" evidence="1">
    <location>
        <begin position="152"/>
        <end position="184"/>
    </location>
</feature>
<organism evidence="2 3">
    <name type="scientific">Armillaria luteobubalina</name>
    <dbReference type="NCBI Taxonomy" id="153913"/>
    <lineage>
        <taxon>Eukaryota</taxon>
        <taxon>Fungi</taxon>
        <taxon>Dikarya</taxon>
        <taxon>Basidiomycota</taxon>
        <taxon>Agaricomycotina</taxon>
        <taxon>Agaricomycetes</taxon>
        <taxon>Agaricomycetidae</taxon>
        <taxon>Agaricales</taxon>
        <taxon>Marasmiineae</taxon>
        <taxon>Physalacriaceae</taxon>
        <taxon>Armillaria</taxon>
    </lineage>
</organism>